<feature type="domain" description="TRAM" evidence="6">
    <location>
        <begin position="168"/>
        <end position="233"/>
    </location>
</feature>
<evidence type="ECO:0000256" key="1">
    <source>
        <dbReference type="ARBA" id="ARBA00022485"/>
    </source>
</evidence>
<dbReference type="InterPro" id="IPR002792">
    <property type="entry name" value="TRAM_dom"/>
</dbReference>
<reference evidence="8" key="1">
    <citation type="journal article" date="2015" name="Nature">
        <title>Complex archaea that bridge the gap between prokaryotes and eukaryotes.</title>
        <authorList>
            <person name="Spang A."/>
            <person name="Saw J.H."/>
            <person name="Jorgensen S.L."/>
            <person name="Zaremba-Niedzwiedzka K."/>
            <person name="Martijn J."/>
            <person name="Lind A.E."/>
            <person name="van Eijk R."/>
            <person name="Schleper C."/>
            <person name="Guy L."/>
            <person name="Ettema T.J."/>
        </authorList>
    </citation>
    <scope>NUCLEOTIDE SEQUENCE</scope>
</reference>
<dbReference type="InterPro" id="IPR023404">
    <property type="entry name" value="rSAM_horseshoe"/>
</dbReference>
<dbReference type="Gene3D" id="3.80.30.20">
    <property type="entry name" value="tm_1862 like domain"/>
    <property type="match status" value="1"/>
</dbReference>
<dbReference type="PROSITE" id="PS51918">
    <property type="entry name" value="RADICAL_SAM"/>
    <property type="match status" value="1"/>
</dbReference>
<feature type="domain" description="Radical SAM core" evidence="7">
    <location>
        <begin position="1"/>
        <end position="165"/>
    </location>
</feature>
<protein>
    <submittedName>
        <fullName evidence="8">Uncharacterized protein</fullName>
    </submittedName>
</protein>
<dbReference type="GO" id="GO:0046872">
    <property type="term" value="F:metal ion binding"/>
    <property type="evidence" value="ECO:0007669"/>
    <property type="project" value="UniProtKB-KW"/>
</dbReference>
<dbReference type="Pfam" id="PF18693">
    <property type="entry name" value="TRAM_2"/>
    <property type="match status" value="1"/>
</dbReference>
<dbReference type="InterPro" id="IPR058240">
    <property type="entry name" value="rSAM_sf"/>
</dbReference>
<name>A0A0F8Z5F5_9ZZZZ</name>
<dbReference type="SMART" id="SM00729">
    <property type="entry name" value="Elp3"/>
    <property type="match status" value="1"/>
</dbReference>
<dbReference type="EMBL" id="LAZR01062385">
    <property type="protein sequence ID" value="KKK61629.1"/>
    <property type="molecule type" value="Genomic_DNA"/>
</dbReference>
<organism evidence="8">
    <name type="scientific">marine sediment metagenome</name>
    <dbReference type="NCBI Taxonomy" id="412755"/>
    <lineage>
        <taxon>unclassified sequences</taxon>
        <taxon>metagenomes</taxon>
        <taxon>ecological metagenomes</taxon>
    </lineage>
</organism>
<evidence type="ECO:0000259" key="7">
    <source>
        <dbReference type="PROSITE" id="PS51918"/>
    </source>
</evidence>
<dbReference type="GO" id="GO:0035599">
    <property type="term" value="F:aspartic acid methylthiotransferase activity"/>
    <property type="evidence" value="ECO:0007669"/>
    <property type="project" value="TreeGrafter"/>
</dbReference>
<dbReference type="InterPro" id="IPR005840">
    <property type="entry name" value="Ribosomal_uS12_MeSTrfase_RimO"/>
</dbReference>
<evidence type="ECO:0000256" key="2">
    <source>
        <dbReference type="ARBA" id="ARBA00022691"/>
    </source>
</evidence>
<keyword evidence="3" id="KW-0479">Metal-binding</keyword>
<dbReference type="AlphaFoldDB" id="A0A0F8Z5F5"/>
<dbReference type="Pfam" id="PF04055">
    <property type="entry name" value="Radical_SAM"/>
    <property type="match status" value="1"/>
</dbReference>
<dbReference type="PANTHER" id="PTHR43837">
    <property type="entry name" value="RIBOSOMAL PROTEIN S12 METHYLTHIOTRANSFERASE RIMO"/>
    <property type="match status" value="1"/>
</dbReference>
<accession>A0A0F8Z5F5</accession>
<evidence type="ECO:0000259" key="6">
    <source>
        <dbReference type="PROSITE" id="PS50926"/>
    </source>
</evidence>
<dbReference type="PANTHER" id="PTHR43837:SF1">
    <property type="entry name" value="RIBOSOMAL PROTEIN US12 METHYLTHIOTRANSFERASE RIMO"/>
    <property type="match status" value="1"/>
</dbReference>
<keyword evidence="4" id="KW-0408">Iron</keyword>
<evidence type="ECO:0000256" key="5">
    <source>
        <dbReference type="ARBA" id="ARBA00023014"/>
    </source>
</evidence>
<proteinExistence type="predicted"/>
<keyword evidence="5" id="KW-0411">Iron-sulfur</keyword>
<dbReference type="GO" id="GO:0051539">
    <property type="term" value="F:4 iron, 4 sulfur cluster binding"/>
    <property type="evidence" value="ECO:0007669"/>
    <property type="project" value="UniProtKB-KW"/>
</dbReference>
<dbReference type="Gene3D" id="2.40.50.140">
    <property type="entry name" value="Nucleic acid-binding proteins"/>
    <property type="match status" value="1"/>
</dbReference>
<gene>
    <name evidence="8" type="ORF">LCGC14_3012410</name>
</gene>
<dbReference type="PROSITE" id="PS50926">
    <property type="entry name" value="TRAM"/>
    <property type="match status" value="1"/>
</dbReference>
<dbReference type="InterPro" id="IPR007197">
    <property type="entry name" value="rSAM"/>
</dbReference>
<dbReference type="SUPFAM" id="SSF102114">
    <property type="entry name" value="Radical SAM enzymes"/>
    <property type="match status" value="1"/>
</dbReference>
<keyword evidence="1" id="KW-0004">4Fe-4S</keyword>
<comment type="caution">
    <text evidence="8">The sequence shown here is derived from an EMBL/GenBank/DDBJ whole genome shotgun (WGS) entry which is preliminary data.</text>
</comment>
<evidence type="ECO:0000256" key="4">
    <source>
        <dbReference type="ARBA" id="ARBA00023004"/>
    </source>
</evidence>
<evidence type="ECO:0000313" key="8">
    <source>
        <dbReference type="EMBL" id="KKK61629.1"/>
    </source>
</evidence>
<evidence type="ECO:0000256" key="3">
    <source>
        <dbReference type="ARBA" id="ARBA00022723"/>
    </source>
</evidence>
<feature type="non-terminal residue" evidence="8">
    <location>
        <position position="1"/>
    </location>
</feature>
<dbReference type="InterPro" id="IPR006638">
    <property type="entry name" value="Elp3/MiaA/NifB-like_rSAM"/>
</dbReference>
<sequence>DLKDVTNLASLVDKIGEISGIDWIRLLYVQPQHVSDQLIETIAANEKVCHYLDMPLQHASAGVIRRMNRWGEGDRYLSIIDRLRAKVPDIALRTSLIVGFPGETDEDIMILSRFLRAARMDYVGVFKFSAEDGTPAAGLPDQIENEIINERSTQIEALIDEMARSSQSRFVGRSLKVLIESSDSGRCIGRSRYQAPEIDGEVIVEGCSLKPGVITDVRITGHGNYDLFGTRVTCRT</sequence>
<keyword evidence="2" id="KW-0949">S-adenosyl-L-methionine</keyword>
<dbReference type="GO" id="GO:0005829">
    <property type="term" value="C:cytosol"/>
    <property type="evidence" value="ECO:0007669"/>
    <property type="project" value="TreeGrafter"/>
</dbReference>
<dbReference type="InterPro" id="IPR012340">
    <property type="entry name" value="NA-bd_OB-fold"/>
</dbReference>